<dbReference type="RefSeq" id="WP_182705449.1">
    <property type="nucleotide sequence ID" value="NZ_JACJII010000001.1"/>
</dbReference>
<accession>A0A7W3MXL2</accession>
<dbReference type="AlphaFoldDB" id="A0A7W3MXL2"/>
<evidence type="ECO:0000256" key="1">
    <source>
        <dbReference type="SAM" id="Coils"/>
    </source>
</evidence>
<organism evidence="2 3">
    <name type="scientific">Thermomonospora cellulosilytica</name>
    <dbReference type="NCBI Taxonomy" id="1411118"/>
    <lineage>
        <taxon>Bacteria</taxon>
        <taxon>Bacillati</taxon>
        <taxon>Actinomycetota</taxon>
        <taxon>Actinomycetes</taxon>
        <taxon>Streptosporangiales</taxon>
        <taxon>Thermomonosporaceae</taxon>
        <taxon>Thermomonospora</taxon>
    </lineage>
</organism>
<dbReference type="Proteomes" id="UP000539313">
    <property type="component" value="Unassembled WGS sequence"/>
</dbReference>
<keyword evidence="3" id="KW-1185">Reference proteome</keyword>
<comment type="caution">
    <text evidence="2">The sequence shown here is derived from an EMBL/GenBank/DDBJ whole genome shotgun (WGS) entry which is preliminary data.</text>
</comment>
<sequence>MLRKLMPERASPMPGLPPHEVLDRAMKARLLELRKRLIDVAREVPISDAGLRQIRRGEYRPVPLTARGIDEALQWPPGTVDRIYDEGFDPLSDPALVALPPADSAPGAAAESEGLDEVRRLLDDAEETMRRIQERLGRPQRDRAQVLWELLRKEVEDSTSETESQ</sequence>
<evidence type="ECO:0000313" key="3">
    <source>
        <dbReference type="Proteomes" id="UP000539313"/>
    </source>
</evidence>
<evidence type="ECO:0000313" key="2">
    <source>
        <dbReference type="EMBL" id="MBA9003777.1"/>
    </source>
</evidence>
<reference evidence="2 3" key="1">
    <citation type="submission" date="2020-08" db="EMBL/GenBank/DDBJ databases">
        <title>Sequencing the genomes of 1000 actinobacteria strains.</title>
        <authorList>
            <person name="Klenk H.-P."/>
        </authorList>
    </citation>
    <scope>NUCLEOTIDE SEQUENCE [LARGE SCALE GENOMIC DNA]</scope>
    <source>
        <strain evidence="2 3">DSM 45823</strain>
    </source>
</reference>
<protein>
    <submittedName>
        <fullName evidence="2">Uncharacterized protein</fullName>
    </submittedName>
</protein>
<keyword evidence="1" id="KW-0175">Coiled coil</keyword>
<name>A0A7W3MXL2_9ACTN</name>
<gene>
    <name evidence="2" type="ORF">HNR21_002659</name>
</gene>
<dbReference type="EMBL" id="JACJII010000001">
    <property type="protein sequence ID" value="MBA9003777.1"/>
    <property type="molecule type" value="Genomic_DNA"/>
</dbReference>
<proteinExistence type="predicted"/>
<feature type="coiled-coil region" evidence="1">
    <location>
        <begin position="108"/>
        <end position="135"/>
    </location>
</feature>